<evidence type="ECO:0000313" key="2">
    <source>
        <dbReference type="EMBL" id="AJE04925.1"/>
    </source>
</evidence>
<feature type="chain" id="PRO_5002112775" evidence="1">
    <location>
        <begin position="19"/>
        <end position="412"/>
    </location>
</feature>
<proteinExistence type="predicted"/>
<feature type="signal peptide" evidence="1">
    <location>
        <begin position="1"/>
        <end position="18"/>
    </location>
</feature>
<evidence type="ECO:0000313" key="3">
    <source>
        <dbReference type="Proteomes" id="UP000057609"/>
    </source>
</evidence>
<reference evidence="2 3" key="1">
    <citation type="journal article" date="2015" name="Genome Announc.">
        <title>Complete Genome of Geobacter pickeringii G13T, a Metal-Reducing Isolate from Sedimentary Kaolin Deposits.</title>
        <authorList>
            <person name="Badalamenti J.P."/>
            <person name="Bond D.R."/>
        </authorList>
    </citation>
    <scope>NUCLEOTIDE SEQUENCE [LARGE SCALE GENOMIC DNA]</scope>
    <source>
        <strain evidence="2 3">G13</strain>
    </source>
</reference>
<dbReference type="AlphaFoldDB" id="A0A0B5BKC2"/>
<evidence type="ECO:0000256" key="1">
    <source>
        <dbReference type="SAM" id="SignalP"/>
    </source>
</evidence>
<dbReference type="Proteomes" id="UP000057609">
    <property type="component" value="Chromosome"/>
</dbReference>
<keyword evidence="3" id="KW-1185">Reference proteome</keyword>
<name>A0A0B5BKC2_9BACT</name>
<organism evidence="2 3">
    <name type="scientific">Geobacter pickeringii</name>
    <dbReference type="NCBI Taxonomy" id="345632"/>
    <lineage>
        <taxon>Bacteria</taxon>
        <taxon>Pseudomonadati</taxon>
        <taxon>Thermodesulfobacteriota</taxon>
        <taxon>Desulfuromonadia</taxon>
        <taxon>Geobacterales</taxon>
        <taxon>Geobacteraceae</taxon>
        <taxon>Geobacter</taxon>
    </lineage>
</organism>
<dbReference type="KEGG" id="gpi:GPICK_12830"/>
<sequence length="412" mass="46391">MPFWVLALLMAWPSLAPAMELGLSSDTIVRHLERDERGGQTRSLLPAYEFLRLDYGNIRTPGLSLHAYGWGRANLRDNYATNTTAGELLYAYLEYLDPNRDWQVRLGRQYVFEGVTRESLDGAYVKTDIIPTVTVSAYAGSPLNLEDTAGRRGDSIVGARVVHALPGRYDVGVSYKRTANNGTADEELLGTDVSLLLPANMTLLGHSTFNLITHGFGEHSYEARIPIAAFELRPFIQKYRYADYLNGRAGGAKPFRFVSQLGDKVTIAGCEVFWYPAENIEVGGRYKHYEYDRRFGSADMYTALATVRRRIFSEIGAEVGRVDGDRAENRYYLGRAYAYWDIAPFFVTGDVMYVSYDEEIYGKGSAFFASAGMGRKFFDRALNVKLSLDFSRDPYFDKDYRGTLAASYQFGK</sequence>
<keyword evidence="1" id="KW-0732">Signal</keyword>
<gene>
    <name evidence="2" type="ORF">GPICK_12830</name>
</gene>
<dbReference type="EMBL" id="CP009788">
    <property type="protein sequence ID" value="AJE04925.1"/>
    <property type="molecule type" value="Genomic_DNA"/>
</dbReference>
<dbReference type="HOGENOM" id="CLU_635792_0_0_7"/>
<protein>
    <submittedName>
        <fullName evidence="2">Uncharacterized protein</fullName>
    </submittedName>
</protein>
<dbReference type="STRING" id="345632.GPICK_12830"/>
<accession>A0A0B5BKC2</accession>